<gene>
    <name evidence="1" type="ORF">Daus18300_013818</name>
</gene>
<sequence>MPFTDKALRREIQKWVGKEGCKVGRITSRMPLALNMHLVEVVWRGIQDMNSRPTLLWVCNTTLEAELLDRQLKDKSFHSGQIGEYSFVSKTGRPVGNFVLLSYARFREFMNQELNDPRLPSSVVVVCEQEPGTNLDAIVARGHFALHARNILSEGAGSNVKLLGLSYRPDGGGDWLQHAVKVMSTAPSTLSLDRAVSYSSASHNAPEHYTYDENFKDEHSLRCAHDAAVVMKNGQHVVLYGRCDHSDMFAEQIEDAPSFAGLDVLIGKQFVDGIKRDPSSLSKGTSHVLMPPEDGEPMSLIVQFRFMGLLRNEGARFVLTGKGVRATRFLEQEASLSLEAATAMAGILDHTSAKVARSILRLSLIKDSFGSMWASSPMESQSQQEFVAFLQSVCTDEVHGGPGRERIDRGLVWLVWVSFESMAYSVCVDEQVLGRIFRSTANHPFYFRKEGVMEAIETLARWEALLNLTPFETDQQADWDTPLSMEEVAIIDQEIAQANYSSLLAIPCRVERPGHAQPAPLPVTLLRSSQPVIIESHRQFDRFLFETRQSLGQNLHDPPSRDYLFWGGLPTEVTSYPNGPTTVMGLMWFPFDVVKSLIGDPDAEDADPWVMV</sequence>
<proteinExistence type="predicted"/>
<comment type="caution">
    <text evidence="1">The sequence shown here is derived from an EMBL/GenBank/DDBJ whole genome shotgun (WGS) entry which is preliminary data.</text>
</comment>
<reference evidence="1 2" key="1">
    <citation type="journal article" date="2024" name="IMA Fungus">
        <title>IMA Genome - F19 : A genome assembly and annotation guide to empower mycologists, including annotated draft genome sequences of Ceratocystis pirilliformis, Diaporthe australafricana, Fusarium ophioides, Paecilomyces lecythidis, and Sporothrix stenoceras.</title>
        <authorList>
            <person name="Aylward J."/>
            <person name="Wilson A.M."/>
            <person name="Visagie C.M."/>
            <person name="Spraker J."/>
            <person name="Barnes I."/>
            <person name="Buitendag C."/>
            <person name="Ceriani C."/>
            <person name="Del Mar Angel L."/>
            <person name="du Plessis D."/>
            <person name="Fuchs T."/>
            <person name="Gasser K."/>
            <person name="Kramer D."/>
            <person name="Li W."/>
            <person name="Munsamy K."/>
            <person name="Piso A."/>
            <person name="Price J.L."/>
            <person name="Sonnekus B."/>
            <person name="Thomas C."/>
            <person name="van der Nest A."/>
            <person name="van Dijk A."/>
            <person name="van Heerden A."/>
            <person name="van Vuuren N."/>
            <person name="Yilmaz N."/>
            <person name="Duong T.A."/>
            <person name="van der Merwe N.A."/>
            <person name="Wingfield M.J."/>
            <person name="Wingfield B.D."/>
        </authorList>
    </citation>
    <scope>NUCLEOTIDE SEQUENCE [LARGE SCALE GENOMIC DNA]</scope>
    <source>
        <strain evidence="1 2">CMW 18300</strain>
    </source>
</reference>
<evidence type="ECO:0000313" key="1">
    <source>
        <dbReference type="EMBL" id="KAL1847829.1"/>
    </source>
</evidence>
<dbReference type="EMBL" id="JAWRVE010000232">
    <property type="protein sequence ID" value="KAL1847829.1"/>
    <property type="molecule type" value="Genomic_DNA"/>
</dbReference>
<protein>
    <submittedName>
        <fullName evidence="1">Uncharacterized protein</fullName>
    </submittedName>
</protein>
<evidence type="ECO:0000313" key="2">
    <source>
        <dbReference type="Proteomes" id="UP001583177"/>
    </source>
</evidence>
<organism evidence="1 2">
    <name type="scientific">Diaporthe australafricana</name>
    <dbReference type="NCBI Taxonomy" id="127596"/>
    <lineage>
        <taxon>Eukaryota</taxon>
        <taxon>Fungi</taxon>
        <taxon>Dikarya</taxon>
        <taxon>Ascomycota</taxon>
        <taxon>Pezizomycotina</taxon>
        <taxon>Sordariomycetes</taxon>
        <taxon>Sordariomycetidae</taxon>
        <taxon>Diaporthales</taxon>
        <taxon>Diaporthaceae</taxon>
        <taxon>Diaporthe</taxon>
    </lineage>
</organism>
<keyword evidence="2" id="KW-1185">Reference proteome</keyword>
<dbReference type="Proteomes" id="UP001583177">
    <property type="component" value="Unassembled WGS sequence"/>
</dbReference>
<accession>A0ABR3VXN3</accession>
<name>A0ABR3VXN3_9PEZI</name>